<keyword evidence="2" id="KW-0408">Iron</keyword>
<organism evidence="4">
    <name type="scientific">marine metagenome</name>
    <dbReference type="NCBI Taxonomy" id="408172"/>
    <lineage>
        <taxon>unclassified sequences</taxon>
        <taxon>metagenomes</taxon>
        <taxon>ecological metagenomes</taxon>
    </lineage>
</organism>
<reference evidence="4" key="1">
    <citation type="submission" date="2018-05" db="EMBL/GenBank/DDBJ databases">
        <authorList>
            <person name="Lanie J.A."/>
            <person name="Ng W.-L."/>
            <person name="Kazmierczak K.M."/>
            <person name="Andrzejewski T.M."/>
            <person name="Davidsen T.M."/>
            <person name="Wayne K.J."/>
            <person name="Tettelin H."/>
            <person name="Glass J.I."/>
            <person name="Rusch D."/>
            <person name="Podicherti R."/>
            <person name="Tsui H.-C.T."/>
            <person name="Winkler M.E."/>
        </authorList>
    </citation>
    <scope>NUCLEOTIDE SEQUENCE</scope>
</reference>
<dbReference type="InterPro" id="IPR036249">
    <property type="entry name" value="Thioredoxin-like_sf"/>
</dbReference>
<proteinExistence type="predicted"/>
<accession>A0A383C397</accession>
<sequence>MATNEELIARWRDEEAPLLPLLHAFHDRDGFLSEKSIRAVADGLKIPVAELFGTVTFYHHFSRESPGQSAPR</sequence>
<dbReference type="EMBL" id="UINC01205463">
    <property type="protein sequence ID" value="SVE26652.1"/>
    <property type="molecule type" value="Genomic_DNA"/>
</dbReference>
<evidence type="ECO:0000256" key="3">
    <source>
        <dbReference type="ARBA" id="ARBA00023014"/>
    </source>
</evidence>
<dbReference type="SUPFAM" id="SSF52833">
    <property type="entry name" value="Thioredoxin-like"/>
    <property type="match status" value="1"/>
</dbReference>
<dbReference type="GO" id="GO:0046872">
    <property type="term" value="F:metal ion binding"/>
    <property type="evidence" value="ECO:0007669"/>
    <property type="project" value="UniProtKB-KW"/>
</dbReference>
<keyword evidence="3" id="KW-0411">Iron-sulfur</keyword>
<dbReference type="InterPro" id="IPR041921">
    <property type="entry name" value="NuoE_N"/>
</dbReference>
<name>A0A383C397_9ZZZZ</name>
<dbReference type="AlphaFoldDB" id="A0A383C397"/>
<evidence type="ECO:0000256" key="2">
    <source>
        <dbReference type="ARBA" id="ARBA00023004"/>
    </source>
</evidence>
<keyword evidence="1" id="KW-0479">Metal-binding</keyword>
<feature type="non-terminal residue" evidence="4">
    <location>
        <position position="72"/>
    </location>
</feature>
<evidence type="ECO:0000256" key="1">
    <source>
        <dbReference type="ARBA" id="ARBA00022723"/>
    </source>
</evidence>
<dbReference type="GO" id="GO:0051536">
    <property type="term" value="F:iron-sulfur cluster binding"/>
    <property type="evidence" value="ECO:0007669"/>
    <property type="project" value="UniProtKB-KW"/>
</dbReference>
<evidence type="ECO:0000313" key="4">
    <source>
        <dbReference type="EMBL" id="SVE26652.1"/>
    </source>
</evidence>
<gene>
    <name evidence="4" type="ORF">METZ01_LOCUS479506</name>
</gene>
<dbReference type="Pfam" id="PF01257">
    <property type="entry name" value="2Fe-2S_thioredx"/>
    <property type="match status" value="1"/>
</dbReference>
<protein>
    <recommendedName>
        <fullName evidence="5">NAD(P)H-dependent oxidoreductase subunit E</fullName>
    </recommendedName>
</protein>
<evidence type="ECO:0008006" key="5">
    <source>
        <dbReference type="Google" id="ProtNLM"/>
    </source>
</evidence>
<dbReference type="Gene3D" id="1.10.10.1590">
    <property type="entry name" value="NADH-quinone oxidoreductase subunit E"/>
    <property type="match status" value="1"/>
</dbReference>